<evidence type="ECO:0000313" key="1">
    <source>
        <dbReference type="EMBL" id="CAK9075210.1"/>
    </source>
</evidence>
<comment type="caution">
    <text evidence="1">The sequence shown here is derived from an EMBL/GenBank/DDBJ whole genome shotgun (WGS) entry which is preliminary data.</text>
</comment>
<dbReference type="EMBL" id="CAXAMN010023106">
    <property type="protein sequence ID" value="CAK9075210.1"/>
    <property type="molecule type" value="Genomic_DNA"/>
</dbReference>
<accession>A0ABP0PGP7</accession>
<reference evidence="1 2" key="1">
    <citation type="submission" date="2024-02" db="EMBL/GenBank/DDBJ databases">
        <authorList>
            <person name="Chen Y."/>
            <person name="Shah S."/>
            <person name="Dougan E. K."/>
            <person name="Thang M."/>
            <person name="Chan C."/>
        </authorList>
    </citation>
    <scope>NUCLEOTIDE SEQUENCE [LARGE SCALE GENOMIC DNA]</scope>
</reference>
<dbReference type="Proteomes" id="UP001642484">
    <property type="component" value="Unassembled WGS sequence"/>
</dbReference>
<organism evidence="1 2">
    <name type="scientific">Durusdinium trenchii</name>
    <dbReference type="NCBI Taxonomy" id="1381693"/>
    <lineage>
        <taxon>Eukaryota</taxon>
        <taxon>Sar</taxon>
        <taxon>Alveolata</taxon>
        <taxon>Dinophyceae</taxon>
        <taxon>Suessiales</taxon>
        <taxon>Symbiodiniaceae</taxon>
        <taxon>Durusdinium</taxon>
    </lineage>
</organism>
<proteinExistence type="predicted"/>
<sequence>MVITLNDAAARLRKVFESRHPDAFAISETDYVGHKIVTQKMKKKAVNITPKLYQVLKKDPSMKTPQEHWQAQQKELAETAERIAWTRKHFLMVQIVRDSVGIGAPCQVVYEMNPGEDIRLQYERGSHKIHVKDVKEDGPAHDAGLTPGSELTESTIDWWPMAWSISQLPLTVDQFVKACRGQYPVTFTFRGKTFDMPSGQFDLVHRSDLHVPLVILKAASPKMQGAKFVVNSYKCNFHQRTNSALLECPTLNDGLCYCGVDELYEAVIDEIEKTKSKFSKRERRWMDHKKMQLLQKHKDNFLLVPVPKPGASGASLGGAGRMAGAASLIPKPSDAEVSQLLQIYLTDRVSSLSTEKQRTVQLAARIADEIDKERRSKAEATDPRSAWLGDRLNDAYLAMQGVTHRLTPHQMDQIRQRRLSTQGLSNGMGRAVAENVESQVGKLRRWSRNWPRFSAGRWGRCVSRLGTKQSLRSWTLPLML</sequence>
<protein>
    <submittedName>
        <fullName evidence="1">Uncharacterized protein</fullName>
    </submittedName>
</protein>
<name>A0ABP0PGP7_9DINO</name>
<gene>
    <name evidence="1" type="ORF">CCMP2556_LOCUS37040</name>
</gene>
<keyword evidence="2" id="KW-1185">Reference proteome</keyword>
<evidence type="ECO:0000313" key="2">
    <source>
        <dbReference type="Proteomes" id="UP001642484"/>
    </source>
</evidence>